<dbReference type="InterPro" id="IPR036390">
    <property type="entry name" value="WH_DNA-bd_sf"/>
</dbReference>
<gene>
    <name evidence="1" type="ORF">EAT49_17415</name>
</gene>
<dbReference type="AlphaFoldDB" id="A0A3N2QSA9"/>
<dbReference type="EMBL" id="RDRB01000010">
    <property type="protein sequence ID" value="ROT98050.1"/>
    <property type="molecule type" value="Genomic_DNA"/>
</dbReference>
<name>A0A3N2QSA9_9RHOB</name>
<dbReference type="RefSeq" id="WP_123643589.1">
    <property type="nucleotide sequence ID" value="NZ_ML119090.1"/>
</dbReference>
<dbReference type="Gene3D" id="3.30.420.40">
    <property type="match status" value="2"/>
</dbReference>
<dbReference type="Gene3D" id="1.10.10.10">
    <property type="entry name" value="Winged helix-like DNA-binding domain superfamily/Winged helix DNA-binding domain"/>
    <property type="match status" value="1"/>
</dbReference>
<dbReference type="Proteomes" id="UP000268016">
    <property type="component" value="Unassembled WGS sequence"/>
</dbReference>
<dbReference type="InterPro" id="IPR000600">
    <property type="entry name" value="ROK"/>
</dbReference>
<evidence type="ECO:0000313" key="1">
    <source>
        <dbReference type="EMBL" id="ROT98050.1"/>
    </source>
</evidence>
<organism evidence="1 2">
    <name type="scientific">Histidinibacterium lentulum</name>
    <dbReference type="NCBI Taxonomy" id="2480588"/>
    <lineage>
        <taxon>Bacteria</taxon>
        <taxon>Pseudomonadati</taxon>
        <taxon>Pseudomonadota</taxon>
        <taxon>Alphaproteobacteria</taxon>
        <taxon>Rhodobacterales</taxon>
        <taxon>Paracoccaceae</taxon>
        <taxon>Histidinibacterium</taxon>
    </lineage>
</organism>
<keyword evidence="2" id="KW-1185">Reference proteome</keyword>
<dbReference type="PANTHER" id="PTHR18964">
    <property type="entry name" value="ROK (REPRESSOR, ORF, KINASE) FAMILY"/>
    <property type="match status" value="1"/>
</dbReference>
<dbReference type="PANTHER" id="PTHR18964:SF169">
    <property type="entry name" value="N-ACETYLMANNOSAMINE KINASE"/>
    <property type="match status" value="1"/>
</dbReference>
<dbReference type="Pfam" id="PF00480">
    <property type="entry name" value="ROK"/>
    <property type="match status" value="1"/>
</dbReference>
<proteinExistence type="predicted"/>
<accession>A0A3N2QSA9</accession>
<sequence>MPNGPTATDGAAWLADAATPQGVRDHNERLVLSTVRDFGPLASSDVARRTALSAQTASVITRALEAEGLLHRGEPVRGRVGKPSTPLAISPDGAFALGLRVGRRMADLVLINLGGDVLGTRSEEYAYPTPARITDFLGRAIAPICAGLTPAQSARIVGLGIGSPFELWNWLDLVGAPKEEMLAWKGFSYAAALAPITPLPVHVGNDATLACFGELVFGAHSDLANFGYFYIGAFAGGGLVLNRRIVSGPSGNAGAMGPIMVRGPRDPANQLLHHASISVLEAMLAEAGQPAAPVRMADSDWGDIGPVLDAWIDRTAEALATASLSLVAIIDMPAVVIDGRFPEHIRARIVERTTERLDAADPSGIAIPEVRAGGLGTRAGAMGAGYRPIQERYFEV</sequence>
<dbReference type="SUPFAM" id="SSF53067">
    <property type="entry name" value="Actin-like ATPase domain"/>
    <property type="match status" value="1"/>
</dbReference>
<protein>
    <submittedName>
        <fullName evidence="1">ROK family protein</fullName>
    </submittedName>
</protein>
<dbReference type="SUPFAM" id="SSF46785">
    <property type="entry name" value="Winged helix' DNA-binding domain"/>
    <property type="match status" value="1"/>
</dbReference>
<dbReference type="InterPro" id="IPR036388">
    <property type="entry name" value="WH-like_DNA-bd_sf"/>
</dbReference>
<comment type="caution">
    <text evidence="1">The sequence shown here is derived from an EMBL/GenBank/DDBJ whole genome shotgun (WGS) entry which is preliminary data.</text>
</comment>
<dbReference type="GO" id="GO:0019262">
    <property type="term" value="P:N-acetylneuraminate catabolic process"/>
    <property type="evidence" value="ECO:0007669"/>
    <property type="project" value="TreeGrafter"/>
</dbReference>
<dbReference type="OrthoDB" id="49685at2"/>
<reference evidence="1 2" key="1">
    <citation type="submission" date="2018-10" db="EMBL/GenBank/DDBJ databases">
        <title>Histidinibacterium lentulum gen. nov., sp. nov., a marine bacterium from the culture broth of Picochlorum sp. 122.</title>
        <authorList>
            <person name="Wang G."/>
        </authorList>
    </citation>
    <scope>NUCLEOTIDE SEQUENCE [LARGE SCALE GENOMIC DNA]</scope>
    <source>
        <strain evidence="1 2">B17</strain>
    </source>
</reference>
<dbReference type="InterPro" id="IPR043129">
    <property type="entry name" value="ATPase_NBD"/>
</dbReference>
<evidence type="ECO:0000313" key="2">
    <source>
        <dbReference type="Proteomes" id="UP000268016"/>
    </source>
</evidence>
<dbReference type="GO" id="GO:0009384">
    <property type="term" value="F:N-acylmannosamine kinase activity"/>
    <property type="evidence" value="ECO:0007669"/>
    <property type="project" value="TreeGrafter"/>
</dbReference>